<reference evidence="4" key="1">
    <citation type="submission" date="2017-07" db="EMBL/GenBank/DDBJ databases">
        <title>Taro Niue Genome Assembly and Annotation.</title>
        <authorList>
            <person name="Atibalentja N."/>
            <person name="Keating K."/>
            <person name="Fields C.J."/>
        </authorList>
    </citation>
    <scope>NUCLEOTIDE SEQUENCE</scope>
    <source>
        <strain evidence="4">Niue_2</strain>
        <tissue evidence="4">Leaf</tissue>
    </source>
</reference>
<sequence>MDCKGKSSWPELVGVDGKKAVAIIERQNPLVEAFNVEEGLGVHLDFRCERVWVWTDKECGKVIEIPKIG</sequence>
<dbReference type="Proteomes" id="UP000652761">
    <property type="component" value="Unassembled WGS sequence"/>
</dbReference>
<dbReference type="PANTHER" id="PTHR33091">
    <property type="entry name" value="PROTEIN, PUTATIVE, EXPRESSED-RELATED"/>
    <property type="match status" value="1"/>
</dbReference>
<evidence type="ECO:0000256" key="2">
    <source>
        <dbReference type="ARBA" id="ARBA00022690"/>
    </source>
</evidence>
<dbReference type="GO" id="GO:0009611">
    <property type="term" value="P:response to wounding"/>
    <property type="evidence" value="ECO:0007669"/>
    <property type="project" value="InterPro"/>
</dbReference>
<protein>
    <recommendedName>
        <fullName evidence="6">Proteinase inhibitor</fullName>
    </recommendedName>
</protein>
<dbReference type="InterPro" id="IPR036354">
    <property type="entry name" value="Prot_inh_pot1_sf"/>
</dbReference>
<evidence type="ECO:0008006" key="6">
    <source>
        <dbReference type="Google" id="ProtNLM"/>
    </source>
</evidence>
<comment type="similarity">
    <text evidence="1">Belongs to the protease inhibitor I13 (potato type I serine protease inhibitor) family.</text>
</comment>
<evidence type="ECO:0000256" key="1">
    <source>
        <dbReference type="ARBA" id="ARBA00008210"/>
    </source>
</evidence>
<dbReference type="PROSITE" id="PS00285">
    <property type="entry name" value="POTATO_INHIBITOR"/>
    <property type="match status" value="1"/>
</dbReference>
<dbReference type="SUPFAM" id="SSF54654">
    <property type="entry name" value="CI-2 family of serine protease inhibitors"/>
    <property type="match status" value="1"/>
</dbReference>
<evidence type="ECO:0000313" key="4">
    <source>
        <dbReference type="EMBL" id="MQM12570.1"/>
    </source>
</evidence>
<comment type="caution">
    <text evidence="4">The sequence shown here is derived from an EMBL/GenBank/DDBJ whole genome shotgun (WGS) entry which is preliminary data.</text>
</comment>
<keyword evidence="2" id="KW-0646">Protease inhibitor</keyword>
<dbReference type="InterPro" id="IPR000864">
    <property type="entry name" value="Prot_inh_pot1"/>
</dbReference>
<keyword evidence="3" id="KW-0722">Serine protease inhibitor</keyword>
<evidence type="ECO:0000256" key="3">
    <source>
        <dbReference type="ARBA" id="ARBA00022900"/>
    </source>
</evidence>
<dbReference type="PANTHER" id="PTHR33091:SF73">
    <property type="entry name" value="INHIBITOR OF TRYPSIN AND HAGEMAN FACTOR-LIKE"/>
    <property type="match status" value="1"/>
</dbReference>
<dbReference type="OrthoDB" id="599354at2759"/>
<evidence type="ECO:0000313" key="5">
    <source>
        <dbReference type="Proteomes" id="UP000652761"/>
    </source>
</evidence>
<organism evidence="4 5">
    <name type="scientific">Colocasia esculenta</name>
    <name type="common">Wild taro</name>
    <name type="synonym">Arum esculentum</name>
    <dbReference type="NCBI Taxonomy" id="4460"/>
    <lineage>
        <taxon>Eukaryota</taxon>
        <taxon>Viridiplantae</taxon>
        <taxon>Streptophyta</taxon>
        <taxon>Embryophyta</taxon>
        <taxon>Tracheophyta</taxon>
        <taxon>Spermatophyta</taxon>
        <taxon>Magnoliopsida</taxon>
        <taxon>Liliopsida</taxon>
        <taxon>Araceae</taxon>
        <taxon>Aroideae</taxon>
        <taxon>Colocasieae</taxon>
        <taxon>Colocasia</taxon>
    </lineage>
</organism>
<dbReference type="GO" id="GO:0004867">
    <property type="term" value="F:serine-type endopeptidase inhibitor activity"/>
    <property type="evidence" value="ECO:0007669"/>
    <property type="project" value="UniProtKB-KW"/>
</dbReference>
<keyword evidence="5" id="KW-1185">Reference proteome</keyword>
<name>A0A843X6K9_COLES</name>
<dbReference type="Gene3D" id="3.30.10.10">
    <property type="entry name" value="Trypsin Inhibitor V, subunit A"/>
    <property type="match status" value="1"/>
</dbReference>
<dbReference type="Pfam" id="PF00280">
    <property type="entry name" value="potato_inhibit"/>
    <property type="match status" value="1"/>
</dbReference>
<gene>
    <name evidence="4" type="ORF">Taro_045491</name>
</gene>
<dbReference type="AlphaFoldDB" id="A0A843X6K9"/>
<dbReference type="EMBL" id="NMUH01005363">
    <property type="protein sequence ID" value="MQM12570.1"/>
    <property type="molecule type" value="Genomic_DNA"/>
</dbReference>
<proteinExistence type="inferred from homology"/>
<accession>A0A843X6K9</accession>